<dbReference type="Gene3D" id="3.40.50.150">
    <property type="entry name" value="Vaccinia Virus protein VP39"/>
    <property type="match status" value="1"/>
</dbReference>
<name>A0ABU0T7U2_9ACTN</name>
<organism evidence="2 3">
    <name type="scientific">Streptomyces umbrinus</name>
    <dbReference type="NCBI Taxonomy" id="67370"/>
    <lineage>
        <taxon>Bacteria</taxon>
        <taxon>Bacillati</taxon>
        <taxon>Actinomycetota</taxon>
        <taxon>Actinomycetes</taxon>
        <taxon>Kitasatosporales</taxon>
        <taxon>Streptomycetaceae</taxon>
        <taxon>Streptomyces</taxon>
        <taxon>Streptomyces phaeochromogenes group</taxon>
    </lineage>
</organism>
<protein>
    <submittedName>
        <fullName evidence="2">Ubiquinone/menaquinone biosynthesis C-methylase UbiE</fullName>
    </submittedName>
</protein>
<evidence type="ECO:0000313" key="2">
    <source>
        <dbReference type="EMBL" id="MDQ1031863.1"/>
    </source>
</evidence>
<dbReference type="RefSeq" id="WP_307528288.1">
    <property type="nucleotide sequence ID" value="NZ_JAUSZI010000002.1"/>
</dbReference>
<dbReference type="Proteomes" id="UP001230328">
    <property type="component" value="Unassembled WGS sequence"/>
</dbReference>
<proteinExistence type="predicted"/>
<dbReference type="PANTHER" id="PTHR45036:SF1">
    <property type="entry name" value="METHYLTRANSFERASE LIKE 7A"/>
    <property type="match status" value="1"/>
</dbReference>
<evidence type="ECO:0000313" key="3">
    <source>
        <dbReference type="Proteomes" id="UP001230328"/>
    </source>
</evidence>
<dbReference type="CDD" id="cd02440">
    <property type="entry name" value="AdoMet_MTases"/>
    <property type="match status" value="1"/>
</dbReference>
<dbReference type="InterPro" id="IPR013216">
    <property type="entry name" value="Methyltransf_11"/>
</dbReference>
<feature type="domain" description="Methyltransferase type 11" evidence="1">
    <location>
        <begin position="43"/>
        <end position="137"/>
    </location>
</feature>
<comment type="caution">
    <text evidence="2">The sequence shown here is derived from an EMBL/GenBank/DDBJ whole genome shotgun (WGS) entry which is preliminary data.</text>
</comment>
<gene>
    <name evidence="2" type="ORF">QF035_009445</name>
</gene>
<dbReference type="InterPro" id="IPR029063">
    <property type="entry name" value="SAM-dependent_MTases_sf"/>
</dbReference>
<reference evidence="2 3" key="1">
    <citation type="submission" date="2023-07" db="EMBL/GenBank/DDBJ databases">
        <title>Comparative genomics of wheat-associated soil bacteria to identify genetic determinants of phenazine resistance.</title>
        <authorList>
            <person name="Mouncey N."/>
        </authorList>
    </citation>
    <scope>NUCLEOTIDE SEQUENCE [LARGE SCALE GENOMIC DNA]</scope>
    <source>
        <strain evidence="2 3">V2I4</strain>
    </source>
</reference>
<keyword evidence="2" id="KW-0830">Ubiquinone</keyword>
<dbReference type="PANTHER" id="PTHR45036">
    <property type="entry name" value="METHYLTRANSFERASE LIKE 7B"/>
    <property type="match status" value="1"/>
</dbReference>
<keyword evidence="3" id="KW-1185">Reference proteome</keyword>
<sequence>MGNGRVSQVLARQYDRISERLERGIGGPQLRTTLVGDLTGRVVEIGAGTGRNLPYYSKADHVVAVEPSSGMRSQLMGKIDSAAPAVEVIDATGERLPFEDEEFDAAVSFLLLCVVDDLDGVLTEIHRVLKPGGRLSFFEHVRDVGRRGRTQDLTSPLLRRVQFGCRPNRRSIERMQALGFEVQVSDPPVPIKPRPPFSGPYFTGTAIRR</sequence>
<dbReference type="EMBL" id="JAUSZI010000002">
    <property type="protein sequence ID" value="MDQ1031863.1"/>
    <property type="molecule type" value="Genomic_DNA"/>
</dbReference>
<accession>A0ABU0T7U2</accession>
<dbReference type="SUPFAM" id="SSF53335">
    <property type="entry name" value="S-adenosyl-L-methionine-dependent methyltransferases"/>
    <property type="match status" value="1"/>
</dbReference>
<evidence type="ECO:0000259" key="1">
    <source>
        <dbReference type="Pfam" id="PF08241"/>
    </source>
</evidence>
<dbReference type="Pfam" id="PF08241">
    <property type="entry name" value="Methyltransf_11"/>
    <property type="match status" value="1"/>
</dbReference>
<dbReference type="InterPro" id="IPR052356">
    <property type="entry name" value="Thiol_S-MT"/>
</dbReference>